<name>A0A839QZY0_9MICO</name>
<comment type="caution">
    <text evidence="7">The sequence shown here is derived from an EMBL/GenBank/DDBJ whole genome shotgun (WGS) entry which is preliminary data.</text>
</comment>
<organism evidence="7 8">
    <name type="scientific">Helcobacillus massiliensis</name>
    <dbReference type="NCBI Taxonomy" id="521392"/>
    <lineage>
        <taxon>Bacteria</taxon>
        <taxon>Bacillati</taxon>
        <taxon>Actinomycetota</taxon>
        <taxon>Actinomycetes</taxon>
        <taxon>Micrococcales</taxon>
        <taxon>Dermabacteraceae</taxon>
        <taxon>Helcobacillus</taxon>
    </lineage>
</organism>
<dbReference type="PANTHER" id="PTHR42893">
    <property type="entry name" value="PROTEIN DETOXIFICATION 44, CHLOROPLASTIC-RELATED"/>
    <property type="match status" value="1"/>
</dbReference>
<dbReference type="GO" id="GO:0005886">
    <property type="term" value="C:plasma membrane"/>
    <property type="evidence" value="ECO:0007669"/>
    <property type="project" value="TreeGrafter"/>
</dbReference>
<feature type="transmembrane region" description="Helical" evidence="6">
    <location>
        <begin position="100"/>
        <end position="126"/>
    </location>
</feature>
<dbReference type="AlphaFoldDB" id="A0A839QZY0"/>
<dbReference type="InterPro" id="IPR044644">
    <property type="entry name" value="DinF-like"/>
</dbReference>
<dbReference type="CDD" id="cd13136">
    <property type="entry name" value="MATE_DinF_like"/>
    <property type="match status" value="1"/>
</dbReference>
<gene>
    <name evidence="7" type="ORF">FHX50_001818</name>
</gene>
<proteinExistence type="inferred from homology"/>
<dbReference type="Proteomes" id="UP000568050">
    <property type="component" value="Unassembled WGS sequence"/>
</dbReference>
<feature type="transmembrane region" description="Helical" evidence="6">
    <location>
        <begin position="167"/>
        <end position="189"/>
    </location>
</feature>
<evidence type="ECO:0000313" key="8">
    <source>
        <dbReference type="Proteomes" id="UP000568050"/>
    </source>
</evidence>
<evidence type="ECO:0000256" key="4">
    <source>
        <dbReference type="ARBA" id="ARBA00022989"/>
    </source>
</evidence>
<comment type="similarity">
    <text evidence="2">Belongs to the multi antimicrobial extrusion (MATE) (TC 2.A.66.1) family.</text>
</comment>
<feature type="transmembrane region" description="Helical" evidence="6">
    <location>
        <begin position="439"/>
        <end position="458"/>
    </location>
</feature>
<evidence type="ECO:0000256" key="2">
    <source>
        <dbReference type="ARBA" id="ARBA00010199"/>
    </source>
</evidence>
<dbReference type="Pfam" id="PF01554">
    <property type="entry name" value="MatE"/>
    <property type="match status" value="2"/>
</dbReference>
<feature type="transmembrane region" description="Helical" evidence="6">
    <location>
        <begin position="138"/>
        <end position="160"/>
    </location>
</feature>
<keyword evidence="5 6" id="KW-0472">Membrane</keyword>
<evidence type="ECO:0000256" key="3">
    <source>
        <dbReference type="ARBA" id="ARBA00022692"/>
    </source>
</evidence>
<keyword evidence="4 6" id="KW-1133">Transmembrane helix</keyword>
<evidence type="ECO:0000256" key="5">
    <source>
        <dbReference type="ARBA" id="ARBA00023136"/>
    </source>
</evidence>
<feature type="transmembrane region" description="Helical" evidence="6">
    <location>
        <begin position="245"/>
        <end position="264"/>
    </location>
</feature>
<feature type="transmembrane region" description="Helical" evidence="6">
    <location>
        <begin position="20"/>
        <end position="47"/>
    </location>
</feature>
<dbReference type="PANTHER" id="PTHR42893:SF46">
    <property type="entry name" value="PROTEIN DETOXIFICATION 44, CHLOROPLASTIC"/>
    <property type="match status" value="1"/>
</dbReference>
<dbReference type="NCBIfam" id="TIGR00797">
    <property type="entry name" value="matE"/>
    <property type="match status" value="1"/>
</dbReference>
<keyword evidence="8" id="KW-1185">Reference proteome</keyword>
<sequence length="479" mass="49334">MPASPASPAPVAAPPSSRMILGLAVPALGALVAEPLFVLVDSAFVAYVSTPSLAGLGLASTVLTTIVGLAIFLAYATTADVARAVGAGDMRRAIAKGVDASWLALLIGAVCLIGLVVGGPALLGLFGPSDAVMREATTYLRISAFGLPAMLMIQAASGLVRGLQNTTITLIIAVAGAVANIPLNWVLIFALDLGIAGSAVGTVVCQWLMAAAYIVIVVRGAREHASPLRPHLGGVRSVWSSARWLFIRTLTLRIVVLATTAAALKLGDVQLAAHQLMNTVFMLTSLALDSLAIAAQALTGKYLGARDRASVTTVMRTLIRWSVLGGAVVSLLLAAAVFVVPGVFTPDPEVQVVLFWTMVVLLLAQPLAGYVFVLDGVFMGAGDAKYLAKAGVITMCAYLPFAAAIWWAASVAGGAGGTDGVAGSWVFAEVSGAPVGLPLLWAAFTVVFLGARAVTLWWRTRTDDWMHLDDAPEGAGAQG</sequence>
<feature type="transmembrane region" description="Helical" evidence="6">
    <location>
        <begin position="53"/>
        <end position="75"/>
    </location>
</feature>
<dbReference type="InterPro" id="IPR002528">
    <property type="entry name" value="MATE_fam"/>
</dbReference>
<feature type="transmembrane region" description="Helical" evidence="6">
    <location>
        <begin position="195"/>
        <end position="218"/>
    </location>
</feature>
<dbReference type="RefSeq" id="WP_183376770.1">
    <property type="nucleotide sequence ID" value="NZ_CBCSFZ010000011.1"/>
</dbReference>
<evidence type="ECO:0000313" key="7">
    <source>
        <dbReference type="EMBL" id="MBB3023521.1"/>
    </source>
</evidence>
<protein>
    <submittedName>
        <fullName evidence="7">Putative MATE family efflux protein</fullName>
    </submittedName>
</protein>
<keyword evidence="3 6" id="KW-0812">Transmembrane</keyword>
<dbReference type="GO" id="GO:0042910">
    <property type="term" value="F:xenobiotic transmembrane transporter activity"/>
    <property type="evidence" value="ECO:0007669"/>
    <property type="project" value="InterPro"/>
</dbReference>
<dbReference type="GO" id="GO:0015297">
    <property type="term" value="F:antiporter activity"/>
    <property type="evidence" value="ECO:0007669"/>
    <property type="project" value="InterPro"/>
</dbReference>
<feature type="transmembrane region" description="Helical" evidence="6">
    <location>
        <begin position="276"/>
        <end position="298"/>
    </location>
</feature>
<feature type="transmembrane region" description="Helical" evidence="6">
    <location>
        <begin position="386"/>
        <end position="409"/>
    </location>
</feature>
<dbReference type="EMBL" id="JACHWP010000006">
    <property type="protein sequence ID" value="MBB3023521.1"/>
    <property type="molecule type" value="Genomic_DNA"/>
</dbReference>
<accession>A0A839QZY0</accession>
<comment type="subcellular location">
    <subcellularLocation>
        <location evidence="1">Membrane</location>
        <topology evidence="1">Multi-pass membrane protein</topology>
    </subcellularLocation>
</comment>
<feature type="transmembrane region" description="Helical" evidence="6">
    <location>
        <begin position="352"/>
        <end position="374"/>
    </location>
</feature>
<reference evidence="7 8" key="1">
    <citation type="submission" date="2020-08" db="EMBL/GenBank/DDBJ databases">
        <title>Sequencing the genomes of 1000 actinobacteria strains.</title>
        <authorList>
            <person name="Klenk H.-P."/>
        </authorList>
    </citation>
    <scope>NUCLEOTIDE SEQUENCE [LARGE SCALE GENOMIC DNA]</scope>
    <source>
        <strain evidence="7 8">DSM 23040</strain>
    </source>
</reference>
<evidence type="ECO:0000256" key="6">
    <source>
        <dbReference type="SAM" id="Phobius"/>
    </source>
</evidence>
<evidence type="ECO:0000256" key="1">
    <source>
        <dbReference type="ARBA" id="ARBA00004141"/>
    </source>
</evidence>
<feature type="transmembrane region" description="Helical" evidence="6">
    <location>
        <begin position="318"/>
        <end position="340"/>
    </location>
</feature>